<reference evidence="2 3" key="1">
    <citation type="submission" date="2016-07" db="EMBL/GenBank/DDBJ databases">
        <title>Pervasive Adenine N6-methylation of Active Genes in Fungi.</title>
        <authorList>
            <consortium name="DOE Joint Genome Institute"/>
            <person name="Mondo S.J."/>
            <person name="Dannebaum R.O."/>
            <person name="Kuo R.C."/>
            <person name="Labutti K."/>
            <person name="Haridas S."/>
            <person name="Kuo A."/>
            <person name="Salamov A."/>
            <person name="Ahrendt S.R."/>
            <person name="Lipzen A."/>
            <person name="Sullivan W."/>
            <person name="Andreopoulos W.B."/>
            <person name="Clum A."/>
            <person name="Lindquist E."/>
            <person name="Daum C."/>
            <person name="Ramamoorthy G.K."/>
            <person name="Gryganskyi A."/>
            <person name="Culley D."/>
            <person name="Magnuson J.K."/>
            <person name="James T.Y."/>
            <person name="O'Malley M.A."/>
            <person name="Stajich J.E."/>
            <person name="Spatafora J.W."/>
            <person name="Visel A."/>
            <person name="Grigoriev I.V."/>
        </authorList>
    </citation>
    <scope>NUCLEOTIDE SEQUENCE [LARGE SCALE GENOMIC DNA]</scope>
    <source>
        <strain evidence="2 3">CBS 115471</strain>
    </source>
</reference>
<accession>A0A1Y2A4P8</accession>
<dbReference type="STRING" id="1231657.A0A1Y2A4P8"/>
<dbReference type="EMBL" id="MCFA01000013">
    <property type="protein sequence ID" value="ORY17287.1"/>
    <property type="molecule type" value="Genomic_DNA"/>
</dbReference>
<sequence>MSESRIGHEKGIEGVYMTWQESAPNIEGESESVRDQSLPSDPERVLGRRGRGRPRVLTPRDETATEKRRAQVRNAQRTYQRRKESAVATATQRSDELLEVLSDLSMDVEELLRAVSVSGALDEKTDVGDRLRRLWSSYNVAIHSSCVKPELRLLQIKNDKRRADREARREPTRPAVISQLQPECGQCTAGLKVVAVTERSRPGANDPDPMGDVADNLLKPYFGHANSFLNPISGKTIFEVVSERQAEVSRTTPAAFPHPFPPFK</sequence>
<keyword evidence="3" id="KW-1185">Reference proteome</keyword>
<comment type="caution">
    <text evidence="2">The sequence shown here is derived from an EMBL/GenBank/DDBJ whole genome shotgun (WGS) entry which is preliminary data.</text>
</comment>
<dbReference type="PANTHER" id="PTHR40618:SF1">
    <property type="entry name" value="B-ZIP TRANSCRIPTION FACTOR (EUROFUNG)"/>
    <property type="match status" value="1"/>
</dbReference>
<evidence type="ECO:0008006" key="4">
    <source>
        <dbReference type="Google" id="ProtNLM"/>
    </source>
</evidence>
<feature type="compositionally biased region" description="Basic and acidic residues" evidence="1">
    <location>
        <begin position="58"/>
        <end position="69"/>
    </location>
</feature>
<organism evidence="2 3">
    <name type="scientific">Clohesyomyces aquaticus</name>
    <dbReference type="NCBI Taxonomy" id="1231657"/>
    <lineage>
        <taxon>Eukaryota</taxon>
        <taxon>Fungi</taxon>
        <taxon>Dikarya</taxon>
        <taxon>Ascomycota</taxon>
        <taxon>Pezizomycotina</taxon>
        <taxon>Dothideomycetes</taxon>
        <taxon>Pleosporomycetidae</taxon>
        <taxon>Pleosporales</taxon>
        <taxon>Lindgomycetaceae</taxon>
        <taxon>Clohesyomyces</taxon>
    </lineage>
</organism>
<evidence type="ECO:0000313" key="2">
    <source>
        <dbReference type="EMBL" id="ORY17287.1"/>
    </source>
</evidence>
<dbReference type="CDD" id="cd14688">
    <property type="entry name" value="bZIP_YAP"/>
    <property type="match status" value="1"/>
</dbReference>
<name>A0A1Y2A4P8_9PLEO</name>
<evidence type="ECO:0000256" key="1">
    <source>
        <dbReference type="SAM" id="MobiDB-lite"/>
    </source>
</evidence>
<gene>
    <name evidence="2" type="ORF">BCR34DRAFT_583752</name>
</gene>
<proteinExistence type="predicted"/>
<protein>
    <recommendedName>
        <fullName evidence="4">BZIP domain-containing protein</fullName>
    </recommendedName>
</protein>
<dbReference type="PANTHER" id="PTHR40618">
    <property type="entry name" value="B-ZIP TRANSCRIPTION FACTOR (EUROFUNG)-RELATED"/>
    <property type="match status" value="1"/>
</dbReference>
<dbReference type="OrthoDB" id="3555317at2759"/>
<dbReference type="Gene3D" id="1.20.5.170">
    <property type="match status" value="1"/>
</dbReference>
<dbReference type="Proteomes" id="UP000193144">
    <property type="component" value="Unassembled WGS sequence"/>
</dbReference>
<feature type="region of interest" description="Disordered" evidence="1">
    <location>
        <begin position="21"/>
        <end position="70"/>
    </location>
</feature>
<dbReference type="AlphaFoldDB" id="A0A1Y2A4P8"/>
<evidence type="ECO:0000313" key="3">
    <source>
        <dbReference type="Proteomes" id="UP000193144"/>
    </source>
</evidence>